<dbReference type="SUPFAM" id="SSF51735">
    <property type="entry name" value="NAD(P)-binding Rossmann-fold domains"/>
    <property type="match status" value="1"/>
</dbReference>
<dbReference type="PANTHER" id="PTHR43362:SF1">
    <property type="entry name" value="MANNITOL DEHYDROGENASE 2-RELATED"/>
    <property type="match status" value="1"/>
</dbReference>
<dbReference type="PANTHER" id="PTHR43362">
    <property type="entry name" value="MANNITOL DEHYDROGENASE DSF1-RELATED"/>
    <property type="match status" value="1"/>
</dbReference>
<reference evidence="4 5" key="1">
    <citation type="submission" date="2016-10" db="EMBL/GenBank/DDBJ databases">
        <authorList>
            <person name="de Groot N.N."/>
        </authorList>
    </citation>
    <scope>NUCLEOTIDE SEQUENCE [LARGE SCALE GENOMIC DNA]</scope>
    <source>
        <strain evidence="4 5">CGMCC 1.9113</strain>
    </source>
</reference>
<dbReference type="STRING" id="634430.SAMN04488241_10711"/>
<dbReference type="GO" id="GO:0016616">
    <property type="term" value="F:oxidoreductase activity, acting on the CH-OH group of donors, NAD or NADP as acceptor"/>
    <property type="evidence" value="ECO:0007669"/>
    <property type="project" value="TreeGrafter"/>
</dbReference>
<sequence length="486" mass="50170">MNRAVVLSNDTLARLPAAIPAPRDRGGVGVGIVHFGPGAFHRAHQAAYVDALLDRDPRWGIAAVSMRSRGTVDALAQQDGLYTLAIRDAAPSFRVIGAHRRFLGPSDAAETRALLADPAVGLVTTTVTEKGYCLAADGTLDLAHPDIVHDLAGPAVPASVVGWIVAGLAARRAAGTAPFVILPCDNLASNGAKIRAALIAFARATDRGLADWIERQVDVRSTMVDSITPAGDEALAHDVAAALGGLADDAAVQREAFTQWVIEDNGRPLGPDLASVGATLTPDVAGYERAKLRILNGAHSTLAYAGLLRGHAGVAEAMRDEALAGFVDAMIRRDIVPALPPVPGLDLDAYRAAVLDRFCNPGIVHRLEQIAQDGSQKLPYRLGDTLAANRAAGRMPGHVVAALGCWVAFLMTRAAAGTAIVDPAASRLAEVARGADPAAVVRTLADEAIGFLPGLAADPAAVEAIGTAAARAAAGQWNALLASDCS</sequence>
<dbReference type="InterPro" id="IPR050988">
    <property type="entry name" value="Mannitol_DH/Oxidoreductase"/>
</dbReference>
<feature type="domain" description="Mannitol dehydrogenase C-terminal" evidence="3">
    <location>
        <begin position="283"/>
        <end position="468"/>
    </location>
</feature>
<dbReference type="InterPro" id="IPR008927">
    <property type="entry name" value="6-PGluconate_DH-like_C_sf"/>
</dbReference>
<dbReference type="InterPro" id="IPR013328">
    <property type="entry name" value="6PGD_dom2"/>
</dbReference>
<dbReference type="SUPFAM" id="SSF48179">
    <property type="entry name" value="6-phosphogluconate dehydrogenase C-terminal domain-like"/>
    <property type="match status" value="1"/>
</dbReference>
<dbReference type="InterPro" id="IPR013131">
    <property type="entry name" value="Mannitol_DH_N"/>
</dbReference>
<dbReference type="InterPro" id="IPR000669">
    <property type="entry name" value="Mannitol_DH"/>
</dbReference>
<dbReference type="Gene3D" id="3.40.50.720">
    <property type="entry name" value="NAD(P)-binding Rossmann-like Domain"/>
    <property type="match status" value="1"/>
</dbReference>
<evidence type="ECO:0000259" key="3">
    <source>
        <dbReference type="Pfam" id="PF08125"/>
    </source>
</evidence>
<dbReference type="AlphaFoldDB" id="A0A1I5T324"/>
<dbReference type="Pfam" id="PF01232">
    <property type="entry name" value="Mannitol_dh"/>
    <property type="match status" value="1"/>
</dbReference>
<dbReference type="Gene3D" id="1.10.1040.10">
    <property type="entry name" value="N-(1-d-carboxylethyl)-l-norvaline Dehydrogenase, domain 2"/>
    <property type="match status" value="1"/>
</dbReference>
<keyword evidence="1" id="KW-0560">Oxidoreductase</keyword>
<keyword evidence="5" id="KW-1185">Reference proteome</keyword>
<accession>A0A1I5T324</accession>
<name>A0A1I5T324_9SPHN</name>
<feature type="domain" description="Mannitol dehydrogenase N-terminal" evidence="2">
    <location>
        <begin position="31"/>
        <end position="265"/>
    </location>
</feature>
<gene>
    <name evidence="4" type="ORF">SAMN04488241_10711</name>
</gene>
<evidence type="ECO:0000313" key="4">
    <source>
        <dbReference type="EMBL" id="SFP77429.1"/>
    </source>
</evidence>
<dbReference type="PRINTS" id="PR00084">
    <property type="entry name" value="MTLDHDRGNASE"/>
</dbReference>
<proteinExistence type="predicted"/>
<evidence type="ECO:0000313" key="5">
    <source>
        <dbReference type="Proteomes" id="UP000199586"/>
    </source>
</evidence>
<dbReference type="Pfam" id="PF08125">
    <property type="entry name" value="Mannitol_dh_C"/>
    <property type="match status" value="1"/>
</dbReference>
<organism evidence="4 5">
    <name type="scientific">Sphingomonas rubra</name>
    <dbReference type="NCBI Taxonomy" id="634430"/>
    <lineage>
        <taxon>Bacteria</taxon>
        <taxon>Pseudomonadati</taxon>
        <taxon>Pseudomonadota</taxon>
        <taxon>Alphaproteobacteria</taxon>
        <taxon>Sphingomonadales</taxon>
        <taxon>Sphingomonadaceae</taxon>
        <taxon>Sphingomonas</taxon>
    </lineage>
</organism>
<evidence type="ECO:0000259" key="2">
    <source>
        <dbReference type="Pfam" id="PF01232"/>
    </source>
</evidence>
<evidence type="ECO:0000256" key="1">
    <source>
        <dbReference type="ARBA" id="ARBA00023002"/>
    </source>
</evidence>
<dbReference type="Proteomes" id="UP000199586">
    <property type="component" value="Unassembled WGS sequence"/>
</dbReference>
<dbReference type="InterPro" id="IPR013118">
    <property type="entry name" value="Mannitol_DH_C"/>
</dbReference>
<protein>
    <submittedName>
        <fullName evidence="4">Fructuronate reductase</fullName>
    </submittedName>
</protein>
<dbReference type="InterPro" id="IPR036291">
    <property type="entry name" value="NAD(P)-bd_dom_sf"/>
</dbReference>
<dbReference type="EMBL" id="FOXP01000007">
    <property type="protein sequence ID" value="SFP77429.1"/>
    <property type="molecule type" value="Genomic_DNA"/>
</dbReference>